<evidence type="ECO:0000256" key="1">
    <source>
        <dbReference type="ARBA" id="ARBA00004123"/>
    </source>
</evidence>
<dbReference type="PANTHER" id="PTHR10641">
    <property type="entry name" value="MYB FAMILY TRANSCRIPTION FACTOR"/>
    <property type="match status" value="1"/>
</dbReference>
<feature type="compositionally biased region" description="Basic and acidic residues" evidence="5">
    <location>
        <begin position="133"/>
        <end position="143"/>
    </location>
</feature>
<feature type="domain" description="Myb-like" evidence="6">
    <location>
        <begin position="62"/>
        <end position="112"/>
    </location>
</feature>
<dbReference type="SMART" id="SM00717">
    <property type="entry name" value="SANT"/>
    <property type="match status" value="2"/>
</dbReference>
<dbReference type="EMBL" id="JAXIOK010000024">
    <property type="protein sequence ID" value="KAK4741726.1"/>
    <property type="molecule type" value="Genomic_DNA"/>
</dbReference>
<keyword evidence="9" id="KW-1185">Reference proteome</keyword>
<evidence type="ECO:0000259" key="6">
    <source>
        <dbReference type="PROSITE" id="PS50090"/>
    </source>
</evidence>
<dbReference type="PROSITE" id="PS51294">
    <property type="entry name" value="HTH_MYB"/>
    <property type="match status" value="2"/>
</dbReference>
<comment type="subcellular location">
    <subcellularLocation>
        <location evidence="1">Nucleus</location>
    </subcellularLocation>
</comment>
<feature type="domain" description="Myb-like" evidence="6">
    <location>
        <begin position="9"/>
        <end position="61"/>
    </location>
</feature>
<dbReference type="SUPFAM" id="SSF46689">
    <property type="entry name" value="Homeodomain-like"/>
    <property type="match status" value="1"/>
</dbReference>
<feature type="domain" description="HTH myb-type" evidence="7">
    <location>
        <begin position="62"/>
        <end position="116"/>
    </location>
</feature>
<feature type="compositionally biased region" description="Low complexity" evidence="5">
    <location>
        <begin position="123"/>
        <end position="132"/>
    </location>
</feature>
<feature type="domain" description="HTH myb-type" evidence="7">
    <location>
        <begin position="9"/>
        <end position="61"/>
    </location>
</feature>
<evidence type="ECO:0000256" key="3">
    <source>
        <dbReference type="ARBA" id="ARBA00023125"/>
    </source>
</evidence>
<dbReference type="InterPro" id="IPR017930">
    <property type="entry name" value="Myb_dom"/>
</dbReference>
<dbReference type="PROSITE" id="PS50090">
    <property type="entry name" value="MYB_LIKE"/>
    <property type="match status" value="2"/>
</dbReference>
<dbReference type="CDD" id="cd00167">
    <property type="entry name" value="SANT"/>
    <property type="match status" value="2"/>
</dbReference>
<dbReference type="AlphaFoldDB" id="A0AAN7J9C5"/>
<gene>
    <name evidence="8" type="ORF">SAY87_025314</name>
</gene>
<feature type="region of interest" description="Disordered" evidence="5">
    <location>
        <begin position="123"/>
        <end position="158"/>
    </location>
</feature>
<dbReference type="PANTHER" id="PTHR10641:SF1418">
    <property type="entry name" value="MYB-RELATED TRANSCRIPTION FACTOR"/>
    <property type="match status" value="1"/>
</dbReference>
<sequence>MARTPGYDKYGRRKGKWTPEEDQKLKDFVNKCGVTNWRLLPMLAGLSRCGKSCRLRWLNYLRPDVKRGNYSREEEEIIITMHQSLGNKWSAIAAHLPGRADNEVKNHWHTYLKKHLFPEQSSPSATLASHAATHSDHSPEKSFVEASSGEPEVHRDHAPSDTLSIASYAPLKSCTTYLPCSSSTSSPLSEPISISTVETGLIQTPISCNWEIGASSTEMLAVSPGRFWTEPFISETSVDTVIPGWDSGPYHFYGENFSFHLESPRFYDSIMMFKDH</sequence>
<dbReference type="Pfam" id="PF00249">
    <property type="entry name" value="Myb_DNA-binding"/>
    <property type="match status" value="2"/>
</dbReference>
<name>A0AAN7J9C5_9MYRT</name>
<keyword evidence="3" id="KW-0238">DNA-binding</keyword>
<dbReference type="InterPro" id="IPR001005">
    <property type="entry name" value="SANT/Myb"/>
</dbReference>
<evidence type="ECO:0000259" key="7">
    <source>
        <dbReference type="PROSITE" id="PS51294"/>
    </source>
</evidence>
<organism evidence="8 9">
    <name type="scientific">Trapa incisa</name>
    <dbReference type="NCBI Taxonomy" id="236973"/>
    <lineage>
        <taxon>Eukaryota</taxon>
        <taxon>Viridiplantae</taxon>
        <taxon>Streptophyta</taxon>
        <taxon>Embryophyta</taxon>
        <taxon>Tracheophyta</taxon>
        <taxon>Spermatophyta</taxon>
        <taxon>Magnoliopsida</taxon>
        <taxon>eudicotyledons</taxon>
        <taxon>Gunneridae</taxon>
        <taxon>Pentapetalae</taxon>
        <taxon>rosids</taxon>
        <taxon>malvids</taxon>
        <taxon>Myrtales</taxon>
        <taxon>Lythraceae</taxon>
        <taxon>Trapa</taxon>
    </lineage>
</organism>
<dbReference type="FunFam" id="1.10.10.60:FF:000001">
    <property type="entry name" value="MYB-related transcription factor"/>
    <property type="match status" value="1"/>
</dbReference>
<evidence type="ECO:0000256" key="5">
    <source>
        <dbReference type="SAM" id="MobiDB-lite"/>
    </source>
</evidence>
<evidence type="ECO:0000256" key="2">
    <source>
        <dbReference type="ARBA" id="ARBA00022737"/>
    </source>
</evidence>
<evidence type="ECO:0000256" key="4">
    <source>
        <dbReference type="ARBA" id="ARBA00023242"/>
    </source>
</evidence>
<dbReference type="GO" id="GO:0005634">
    <property type="term" value="C:nucleus"/>
    <property type="evidence" value="ECO:0007669"/>
    <property type="project" value="UniProtKB-SubCell"/>
</dbReference>
<keyword evidence="2" id="KW-0677">Repeat</keyword>
<dbReference type="InterPro" id="IPR015495">
    <property type="entry name" value="Myb_TF_plants"/>
</dbReference>
<comment type="caution">
    <text evidence="8">The sequence shown here is derived from an EMBL/GenBank/DDBJ whole genome shotgun (WGS) entry which is preliminary data.</text>
</comment>
<dbReference type="InterPro" id="IPR009057">
    <property type="entry name" value="Homeodomain-like_sf"/>
</dbReference>
<reference evidence="8 9" key="1">
    <citation type="journal article" date="2023" name="Hortic Res">
        <title>Pangenome of water caltrop reveals structural variations and asymmetric subgenome divergence after allopolyploidization.</title>
        <authorList>
            <person name="Zhang X."/>
            <person name="Chen Y."/>
            <person name="Wang L."/>
            <person name="Yuan Y."/>
            <person name="Fang M."/>
            <person name="Shi L."/>
            <person name="Lu R."/>
            <person name="Comes H.P."/>
            <person name="Ma Y."/>
            <person name="Chen Y."/>
            <person name="Huang G."/>
            <person name="Zhou Y."/>
            <person name="Zheng Z."/>
            <person name="Qiu Y."/>
        </authorList>
    </citation>
    <scope>NUCLEOTIDE SEQUENCE [LARGE SCALE GENOMIC DNA]</scope>
    <source>
        <tissue evidence="8">Roots</tissue>
    </source>
</reference>
<keyword evidence="4" id="KW-0539">Nucleus</keyword>
<accession>A0AAN7J9C5</accession>
<protein>
    <submittedName>
        <fullName evidence="8">Uncharacterized protein</fullName>
    </submittedName>
</protein>
<evidence type="ECO:0000313" key="9">
    <source>
        <dbReference type="Proteomes" id="UP001345219"/>
    </source>
</evidence>
<dbReference type="Gene3D" id="1.10.10.60">
    <property type="entry name" value="Homeodomain-like"/>
    <property type="match status" value="2"/>
</dbReference>
<dbReference type="GO" id="GO:0003677">
    <property type="term" value="F:DNA binding"/>
    <property type="evidence" value="ECO:0007669"/>
    <property type="project" value="UniProtKB-KW"/>
</dbReference>
<proteinExistence type="predicted"/>
<evidence type="ECO:0000313" key="8">
    <source>
        <dbReference type="EMBL" id="KAK4741726.1"/>
    </source>
</evidence>
<dbReference type="Proteomes" id="UP001345219">
    <property type="component" value="Chromosome 19"/>
</dbReference>